<evidence type="ECO:0000313" key="1">
    <source>
        <dbReference type="EMBL" id="KAK4793518.1"/>
    </source>
</evidence>
<dbReference type="AlphaFoldDB" id="A0AAN7RBZ4"/>
<sequence length="129" mass="13663">MLEICFRSRLLNLLLNQNACRLLGGHPTERLPIIWSGNCGGKGAGLLTLKAVAVAPPLPVLSFHRPTAGGGFCGRDPAPSAGAVPGGPTTAVLLWADRMRGTLLVIRRPFSPVAWLCLPEPSNFRESLA</sequence>
<comment type="caution">
    <text evidence="1">The sequence shown here is derived from an EMBL/GenBank/DDBJ whole genome shotgun (WGS) entry which is preliminary data.</text>
</comment>
<reference evidence="1 2" key="1">
    <citation type="journal article" date="2023" name="Hortic Res">
        <title>Pangenome of water caltrop reveals structural variations and asymmetric subgenome divergence after allopolyploidization.</title>
        <authorList>
            <person name="Zhang X."/>
            <person name="Chen Y."/>
            <person name="Wang L."/>
            <person name="Yuan Y."/>
            <person name="Fang M."/>
            <person name="Shi L."/>
            <person name="Lu R."/>
            <person name="Comes H.P."/>
            <person name="Ma Y."/>
            <person name="Chen Y."/>
            <person name="Huang G."/>
            <person name="Zhou Y."/>
            <person name="Zheng Z."/>
            <person name="Qiu Y."/>
        </authorList>
    </citation>
    <scope>NUCLEOTIDE SEQUENCE [LARGE SCALE GENOMIC DNA]</scope>
    <source>
        <strain evidence="1">F231</strain>
    </source>
</reference>
<accession>A0AAN7RBZ4</accession>
<dbReference type="Proteomes" id="UP001346149">
    <property type="component" value="Unassembled WGS sequence"/>
</dbReference>
<organism evidence="1 2">
    <name type="scientific">Trapa natans</name>
    <name type="common">Water chestnut</name>
    <dbReference type="NCBI Taxonomy" id="22666"/>
    <lineage>
        <taxon>Eukaryota</taxon>
        <taxon>Viridiplantae</taxon>
        <taxon>Streptophyta</taxon>
        <taxon>Embryophyta</taxon>
        <taxon>Tracheophyta</taxon>
        <taxon>Spermatophyta</taxon>
        <taxon>Magnoliopsida</taxon>
        <taxon>eudicotyledons</taxon>
        <taxon>Gunneridae</taxon>
        <taxon>Pentapetalae</taxon>
        <taxon>rosids</taxon>
        <taxon>malvids</taxon>
        <taxon>Myrtales</taxon>
        <taxon>Lythraceae</taxon>
        <taxon>Trapa</taxon>
    </lineage>
</organism>
<dbReference type="EMBL" id="JAXQNO010000008">
    <property type="protein sequence ID" value="KAK4793518.1"/>
    <property type="molecule type" value="Genomic_DNA"/>
</dbReference>
<evidence type="ECO:0000313" key="2">
    <source>
        <dbReference type="Proteomes" id="UP001346149"/>
    </source>
</evidence>
<keyword evidence="2" id="KW-1185">Reference proteome</keyword>
<protein>
    <submittedName>
        <fullName evidence="1">Uncharacterized protein</fullName>
    </submittedName>
</protein>
<gene>
    <name evidence="1" type="ORF">SAY86_023953</name>
</gene>
<proteinExistence type="predicted"/>
<name>A0AAN7RBZ4_TRANT</name>